<dbReference type="Gene3D" id="3.30.420.280">
    <property type="match status" value="1"/>
</dbReference>
<dbReference type="Gene3D" id="3.40.50.300">
    <property type="entry name" value="P-loop containing nucleotide triphosphate hydrolases"/>
    <property type="match status" value="1"/>
</dbReference>
<dbReference type="Pfam" id="PF04466">
    <property type="entry name" value="Terminase_3"/>
    <property type="match status" value="1"/>
</dbReference>
<dbReference type="Pfam" id="PF17288">
    <property type="entry name" value="Terminase_3C"/>
    <property type="match status" value="1"/>
</dbReference>
<sequence>MFETSVLYEANYNATAQVVVDQGGTSSGKTYNILQVLFTKLSERPRKVCTVVGQDIPNLKAGALRDALEIYDNTATLQRLIKSYNKSDRIFTFNNGSIMEFKSYDGPQDAKSGKRDYLFVNEANGVEYLIWKELFLRTRIQSYIDYNPNAEFWVHEHLIGKPFVQTFISDHRHNPFLSDMQRATIEALRDEDEELWRVYARGLTGKIEGLVLRNWSLCDEIPADAKHIGTGMDFGFTNDPTGVPDVYMQNGELWVDELMYDHGLTNPAICKRLDELGFDRRKDIIADSSEPKSIREIKDMGFRIEGAMKGPDSILNGIDILKRYHINVTRRSVNLRKELNNYKWKVDKATGKPTNEPIDAFNHLIDPLRYVALNKIGKPTNAPIQNRMKKASKR</sequence>
<reference evidence="3 4" key="1">
    <citation type="submission" date="2018-11" db="EMBL/GenBank/DDBJ databases">
        <title>Rufibacter latericius sp. nov., isolated from water in Baiyang Lake.</title>
        <authorList>
            <person name="Yang Y."/>
        </authorList>
    </citation>
    <scope>NUCLEOTIDE SEQUENCE [LARGE SCALE GENOMIC DNA]</scope>
    <source>
        <strain evidence="3 4">R-22-1c-1</strain>
    </source>
</reference>
<dbReference type="AlphaFoldDB" id="A0A3M9MM94"/>
<proteinExistence type="predicted"/>
<evidence type="ECO:0000313" key="4">
    <source>
        <dbReference type="Proteomes" id="UP000272117"/>
    </source>
</evidence>
<feature type="domain" description="Phage terminase large subunit N-terminal" evidence="1">
    <location>
        <begin position="19"/>
        <end position="202"/>
    </location>
</feature>
<dbReference type="InterPro" id="IPR035412">
    <property type="entry name" value="Terminase_L_N"/>
</dbReference>
<dbReference type="OrthoDB" id="9768556at2"/>
<organism evidence="3 4">
    <name type="scientific">Rufibacter latericius</name>
    <dbReference type="NCBI Taxonomy" id="2487040"/>
    <lineage>
        <taxon>Bacteria</taxon>
        <taxon>Pseudomonadati</taxon>
        <taxon>Bacteroidota</taxon>
        <taxon>Cytophagia</taxon>
        <taxon>Cytophagales</taxon>
        <taxon>Hymenobacteraceae</taxon>
        <taxon>Rufibacter</taxon>
    </lineage>
</organism>
<protein>
    <submittedName>
        <fullName evidence="3">Terminase</fullName>
    </submittedName>
</protein>
<dbReference type="PANTHER" id="PTHR39184">
    <property type="match status" value="1"/>
</dbReference>
<dbReference type="InterPro" id="IPR027417">
    <property type="entry name" value="P-loop_NTPase"/>
</dbReference>
<evidence type="ECO:0000259" key="1">
    <source>
        <dbReference type="Pfam" id="PF04466"/>
    </source>
</evidence>
<keyword evidence="4" id="KW-1185">Reference proteome</keyword>
<accession>A0A3M9MM94</accession>
<dbReference type="Proteomes" id="UP000272117">
    <property type="component" value="Unassembled WGS sequence"/>
</dbReference>
<dbReference type="EMBL" id="RJJD01000006">
    <property type="protein sequence ID" value="RNI26611.1"/>
    <property type="molecule type" value="Genomic_DNA"/>
</dbReference>
<dbReference type="RefSeq" id="WP_123127094.1">
    <property type="nucleotide sequence ID" value="NZ_RJJD01000006.1"/>
</dbReference>
<feature type="domain" description="Phage terminase large subunit C-terminal" evidence="2">
    <location>
        <begin position="233"/>
        <end position="370"/>
    </location>
</feature>
<dbReference type="InterPro" id="IPR035413">
    <property type="entry name" value="Terminase_L_C"/>
</dbReference>
<evidence type="ECO:0000313" key="3">
    <source>
        <dbReference type="EMBL" id="RNI26611.1"/>
    </source>
</evidence>
<evidence type="ECO:0000259" key="2">
    <source>
        <dbReference type="Pfam" id="PF17288"/>
    </source>
</evidence>
<comment type="caution">
    <text evidence="3">The sequence shown here is derived from an EMBL/GenBank/DDBJ whole genome shotgun (WGS) entry which is preliminary data.</text>
</comment>
<name>A0A3M9MM94_9BACT</name>
<gene>
    <name evidence="3" type="ORF">EFB08_11375</name>
</gene>
<dbReference type="InterPro" id="IPR052380">
    <property type="entry name" value="Viral_DNA_packaging_terminase"/>
</dbReference>
<dbReference type="PANTHER" id="PTHR39184:SF1">
    <property type="entry name" value="PBSX PHAGE TERMINASE LARGE SUBUNIT"/>
    <property type="match status" value="1"/>
</dbReference>